<dbReference type="RefSeq" id="WP_183317687.1">
    <property type="nucleotide sequence ID" value="NZ_JACIEN010000005.1"/>
</dbReference>
<dbReference type="EMBL" id="JACIEN010000005">
    <property type="protein sequence ID" value="MBB4018898.1"/>
    <property type="molecule type" value="Genomic_DNA"/>
</dbReference>
<evidence type="ECO:0000313" key="5">
    <source>
        <dbReference type="Proteomes" id="UP000577362"/>
    </source>
</evidence>
<dbReference type="Gene3D" id="3.50.50.60">
    <property type="entry name" value="FAD/NAD(P)-binding domain"/>
    <property type="match status" value="2"/>
</dbReference>
<protein>
    <submittedName>
        <fullName evidence="4">NADPH-dependent 2,4-dienoyl-CoA reductase/sulfur reductase-like enzyme</fullName>
    </submittedName>
</protein>
<dbReference type="InterPro" id="IPR017224">
    <property type="entry name" value="Opine_Oxase_asu/HCN_bsu"/>
</dbReference>
<dbReference type="InterPro" id="IPR041854">
    <property type="entry name" value="BFD-like_2Fe2S-bd_dom_sf"/>
</dbReference>
<dbReference type="PRINTS" id="PR00411">
    <property type="entry name" value="PNDRDTASEI"/>
</dbReference>
<name>A0A840C5L5_9HYPH</name>
<dbReference type="InterPro" id="IPR036188">
    <property type="entry name" value="FAD/NAD-bd_sf"/>
</dbReference>
<dbReference type="AlphaFoldDB" id="A0A840C5L5"/>
<feature type="domain" description="FAD/NAD(P)-binding" evidence="3">
    <location>
        <begin position="7"/>
        <end position="317"/>
    </location>
</feature>
<dbReference type="SUPFAM" id="SSF51905">
    <property type="entry name" value="FAD/NAD(P)-binding domain"/>
    <property type="match status" value="1"/>
</dbReference>
<dbReference type="PANTHER" id="PTHR42949">
    <property type="entry name" value="ANAEROBIC GLYCEROL-3-PHOSPHATE DEHYDROGENASE SUBUNIT B"/>
    <property type="match status" value="1"/>
</dbReference>
<gene>
    <name evidence="4" type="ORF">GGR16_003945</name>
</gene>
<dbReference type="InterPro" id="IPR051691">
    <property type="entry name" value="Metab_Enz_Cyan_OpOx_G3PDH"/>
</dbReference>
<organism evidence="4 5">
    <name type="scientific">Chelatococcus caeni</name>
    <dbReference type="NCBI Taxonomy" id="1348468"/>
    <lineage>
        <taxon>Bacteria</taxon>
        <taxon>Pseudomonadati</taxon>
        <taxon>Pseudomonadota</taxon>
        <taxon>Alphaproteobacteria</taxon>
        <taxon>Hyphomicrobiales</taxon>
        <taxon>Chelatococcaceae</taxon>
        <taxon>Chelatococcus</taxon>
    </lineage>
</organism>
<reference evidence="4 5" key="1">
    <citation type="submission" date="2020-08" db="EMBL/GenBank/DDBJ databases">
        <title>Genomic Encyclopedia of Type Strains, Phase IV (KMG-IV): sequencing the most valuable type-strain genomes for metagenomic binning, comparative biology and taxonomic classification.</title>
        <authorList>
            <person name="Goeker M."/>
        </authorList>
    </citation>
    <scope>NUCLEOTIDE SEQUENCE [LARGE SCALE GENOMIC DNA]</scope>
    <source>
        <strain evidence="4 5">DSM 103737</strain>
    </source>
</reference>
<dbReference type="GO" id="GO:0016491">
    <property type="term" value="F:oxidoreductase activity"/>
    <property type="evidence" value="ECO:0007669"/>
    <property type="project" value="UniProtKB-KW"/>
</dbReference>
<proteinExistence type="predicted"/>
<dbReference type="Pfam" id="PF07992">
    <property type="entry name" value="Pyr_redox_2"/>
    <property type="match status" value="1"/>
</dbReference>
<evidence type="ECO:0000259" key="2">
    <source>
        <dbReference type="Pfam" id="PF04324"/>
    </source>
</evidence>
<dbReference type="PANTHER" id="PTHR42949:SF3">
    <property type="entry name" value="ANAEROBIC GLYCEROL-3-PHOSPHATE DEHYDROGENASE SUBUNIT B"/>
    <property type="match status" value="1"/>
</dbReference>
<dbReference type="Pfam" id="PF04324">
    <property type="entry name" value="Fer2_BFD"/>
    <property type="match status" value="1"/>
</dbReference>
<evidence type="ECO:0000256" key="1">
    <source>
        <dbReference type="ARBA" id="ARBA00023002"/>
    </source>
</evidence>
<feature type="domain" description="BFD-like [2Fe-2S]-binding" evidence="2">
    <location>
        <begin position="375"/>
        <end position="426"/>
    </location>
</feature>
<keyword evidence="5" id="KW-1185">Reference proteome</keyword>
<dbReference type="InterPro" id="IPR007419">
    <property type="entry name" value="BFD-like_2Fe2S-bd_dom"/>
</dbReference>
<sequence length="459" mass="48654">MAELMAEVVIVGAGPAGIRAAGILAAQGLRPILVDEGRQAGGQGYRRPSPGLALDMDTLMGTEAGKYKALHADFAALLNRIDYRPRTLVWGIEDRRLHCVRDGRQTTIAFDALIVATGAMDRIAPLPGWILPGVFTLGGAQAVLKDQGCLVGRRVAFLGASPLLSLAALQYRKLGAEVVAVCDTSSFRDKIAALPQLAAVPRTLARGIAYLAALKRARVPLFDGVTPLAIEGEAGVTALRFRDGRGHERRIACDAVALGYGLKPETQLAELAGARFAFDARFRLWLPVTDEDGRAGEGLYLAGDGAAIGGADAAEASGALAALAVLHDLGLRSEHDERPALRRRLARLRRFQQGLARAFRWPVAALARLSDEVAVCRCEHVTAGDIRRAMDADLGPVDVNRVKAITRCGMGRCQGRVCGPALQEIAAAHAGLPVEAVGRLRGQAPLKPVPLGILEEEEA</sequence>
<accession>A0A840C5L5</accession>
<comment type="caution">
    <text evidence="4">The sequence shown here is derived from an EMBL/GenBank/DDBJ whole genome shotgun (WGS) entry which is preliminary data.</text>
</comment>
<dbReference type="PRINTS" id="PR00368">
    <property type="entry name" value="FADPNR"/>
</dbReference>
<dbReference type="Gene3D" id="1.10.10.1100">
    <property type="entry name" value="BFD-like [2Fe-2S]-binding domain"/>
    <property type="match status" value="1"/>
</dbReference>
<evidence type="ECO:0000259" key="3">
    <source>
        <dbReference type="Pfam" id="PF07992"/>
    </source>
</evidence>
<keyword evidence="1" id="KW-0560">Oxidoreductase</keyword>
<evidence type="ECO:0000313" key="4">
    <source>
        <dbReference type="EMBL" id="MBB4018898.1"/>
    </source>
</evidence>
<dbReference type="InterPro" id="IPR023753">
    <property type="entry name" value="FAD/NAD-binding_dom"/>
</dbReference>
<dbReference type="Proteomes" id="UP000577362">
    <property type="component" value="Unassembled WGS sequence"/>
</dbReference>
<dbReference type="PIRSF" id="PIRSF037495">
    <property type="entry name" value="Opine_OX_OoxA/HcnB"/>
    <property type="match status" value="1"/>
</dbReference>
<dbReference type="CDD" id="cd19946">
    <property type="entry name" value="GlpA-like_Fer2_BFD-like"/>
    <property type="match status" value="1"/>
</dbReference>